<dbReference type="AlphaFoldDB" id="A0A6M0K1Y2"/>
<organism evidence="1 2">
    <name type="scientific">Thiorhodococcus minor</name>
    <dbReference type="NCBI Taxonomy" id="57489"/>
    <lineage>
        <taxon>Bacteria</taxon>
        <taxon>Pseudomonadati</taxon>
        <taxon>Pseudomonadota</taxon>
        <taxon>Gammaproteobacteria</taxon>
        <taxon>Chromatiales</taxon>
        <taxon>Chromatiaceae</taxon>
        <taxon>Thiorhodococcus</taxon>
    </lineage>
</organism>
<dbReference type="RefSeq" id="WP_164453389.1">
    <property type="nucleotide sequence ID" value="NZ_JAAIJQ010000038.1"/>
</dbReference>
<evidence type="ECO:0000313" key="1">
    <source>
        <dbReference type="EMBL" id="NEV62923.1"/>
    </source>
</evidence>
<evidence type="ECO:0000313" key="2">
    <source>
        <dbReference type="Proteomes" id="UP000483379"/>
    </source>
</evidence>
<accession>A0A6M0K1Y2</accession>
<name>A0A6M0K1Y2_9GAMM</name>
<keyword evidence="2" id="KW-1185">Reference proteome</keyword>
<gene>
    <name evidence="1" type="ORF">G3446_13655</name>
</gene>
<proteinExistence type="predicted"/>
<evidence type="ECO:0008006" key="3">
    <source>
        <dbReference type="Google" id="ProtNLM"/>
    </source>
</evidence>
<dbReference type="EMBL" id="JAAIJQ010000038">
    <property type="protein sequence ID" value="NEV62923.1"/>
    <property type="molecule type" value="Genomic_DNA"/>
</dbReference>
<dbReference type="Proteomes" id="UP000483379">
    <property type="component" value="Unassembled WGS sequence"/>
</dbReference>
<protein>
    <recommendedName>
        <fullName evidence="3">NUDIX hydrolase</fullName>
    </recommendedName>
</protein>
<sequence>MPDPRLIMYHKHPTSARTRFLKLDHGGVCGFEALPAEAGLSEKTLDDSKLVSHPAFLLRDAETRLGLPSGSLEAESGYRCKVTTEGGSTEVFLARFTGMDPPFDAAEASGASFIDLTQARALPQVELALLRLAYERILG</sequence>
<reference evidence="1 2" key="1">
    <citation type="submission" date="2020-02" db="EMBL/GenBank/DDBJ databases">
        <title>Genome sequences of Thiorhodococcus mannitoliphagus and Thiorhodococcus minor, purple sulfur photosynthetic bacteria in the gammaproteobacterial family, Chromatiaceae.</title>
        <authorList>
            <person name="Aviles F.A."/>
            <person name="Meyer T.E."/>
            <person name="Kyndt J.A."/>
        </authorList>
    </citation>
    <scope>NUCLEOTIDE SEQUENCE [LARGE SCALE GENOMIC DNA]</scope>
    <source>
        <strain evidence="1 2">DSM 11518</strain>
    </source>
</reference>
<comment type="caution">
    <text evidence="1">The sequence shown here is derived from an EMBL/GenBank/DDBJ whole genome shotgun (WGS) entry which is preliminary data.</text>
</comment>